<dbReference type="Proteomes" id="UP000539350">
    <property type="component" value="Unassembled WGS sequence"/>
</dbReference>
<evidence type="ECO:0000259" key="1">
    <source>
        <dbReference type="Pfam" id="PF04326"/>
    </source>
</evidence>
<evidence type="ECO:0000313" key="2">
    <source>
        <dbReference type="EMBL" id="MBA6413596.1"/>
    </source>
</evidence>
<dbReference type="Gene3D" id="3.30.950.30">
    <property type="entry name" value="Schlafen, AAA domain"/>
    <property type="match status" value="1"/>
</dbReference>
<dbReference type="Pfam" id="PF04326">
    <property type="entry name" value="SLFN_AlbA_2"/>
    <property type="match status" value="1"/>
</dbReference>
<gene>
    <name evidence="2" type="ORF">H2508_10790</name>
</gene>
<evidence type="ECO:0000313" key="3">
    <source>
        <dbReference type="Proteomes" id="UP000539350"/>
    </source>
</evidence>
<proteinExistence type="predicted"/>
<dbReference type="AlphaFoldDB" id="A0A7W2TX67"/>
<dbReference type="Pfam" id="PF13749">
    <property type="entry name" value="HATPase_c_4"/>
    <property type="match status" value="1"/>
</dbReference>
<protein>
    <submittedName>
        <fullName evidence="2">Putative DNA binding domain-containing protein</fullName>
    </submittedName>
</protein>
<reference evidence="2 3" key="1">
    <citation type="submission" date="2020-07" db="EMBL/GenBank/DDBJ databases">
        <title>Halieaceae bacterium, F7430, whole genome shotgun sequencing project.</title>
        <authorList>
            <person name="Jiang S."/>
            <person name="Liu Z.W."/>
            <person name="Du Z.J."/>
        </authorList>
    </citation>
    <scope>NUCLEOTIDE SEQUENCE [LARGE SCALE GENOMIC DNA]</scope>
    <source>
        <strain evidence="2 3">F7430</strain>
    </source>
</reference>
<dbReference type="InterPro" id="IPR038475">
    <property type="entry name" value="RecG_C_sf"/>
</dbReference>
<organism evidence="2 3">
    <name type="scientific">Sediminihaliea albiluteola</name>
    <dbReference type="NCBI Taxonomy" id="2758564"/>
    <lineage>
        <taxon>Bacteria</taxon>
        <taxon>Pseudomonadati</taxon>
        <taxon>Pseudomonadota</taxon>
        <taxon>Gammaproteobacteria</taxon>
        <taxon>Cellvibrionales</taxon>
        <taxon>Halieaceae</taxon>
        <taxon>Sediminihaliea</taxon>
    </lineage>
</organism>
<name>A0A7W2TX67_9GAMM</name>
<dbReference type="PANTHER" id="PTHR30595:SF6">
    <property type="entry name" value="SCHLAFEN ALBA-2 DOMAIN-CONTAINING PROTEIN"/>
    <property type="match status" value="1"/>
</dbReference>
<comment type="caution">
    <text evidence="2">The sequence shown here is derived from an EMBL/GenBank/DDBJ whole genome shotgun (WGS) entry which is preliminary data.</text>
</comment>
<feature type="domain" description="Schlafen AlbA-2" evidence="1">
    <location>
        <begin position="16"/>
        <end position="141"/>
    </location>
</feature>
<sequence length="423" mass="47377">MFGTRSELLEKIRLGEDGFLELKEVRFAGDKIRGPSQADLADEMAAFANSAGGVVMLGVEDRSREVVGIPLERLDAVETLVREACEQSIKPPLAPIIERMTLPDTGGSEQPVIRIDVSRSLFVHQSPCGYMQRVGSSKRPIPPDQLARLFQQRSQSRLIRFDETPVTKAAMADLDEILWKRFVPAQHHNAPETVLDKLAMAARDDQEVWRPTVAGLLMASHEPQRFLPGAFIQAVAYQGTHALPEAEKAYQRDAQDITGPLDQQILGACAFVRKNMRVAARKRAERGREDLPQFDLLAIFEAVTNAVAHRDYSMGGAKIRLRLFDDRLELYSPGMLPNTMTPESLPFRQAARNEALTSLLARCPIDDDTLSSHRQHIMDKRGEGVPIILEISERLSGRRPEYQLNDESELKLTIYSAQMESEL</sequence>
<dbReference type="PANTHER" id="PTHR30595">
    <property type="entry name" value="GLPR-RELATED TRANSCRIPTIONAL REPRESSOR"/>
    <property type="match status" value="1"/>
</dbReference>
<dbReference type="InterPro" id="IPR007421">
    <property type="entry name" value="Schlafen_AlbA_2_dom"/>
</dbReference>
<dbReference type="Gene3D" id="3.30.565.60">
    <property type="match status" value="1"/>
</dbReference>
<dbReference type="RefSeq" id="WP_182173098.1">
    <property type="nucleotide sequence ID" value="NZ_JACFXU010000014.1"/>
</dbReference>
<dbReference type="InterPro" id="IPR038461">
    <property type="entry name" value="Schlafen_AlbA_2_dom_sf"/>
</dbReference>
<keyword evidence="3" id="KW-1185">Reference proteome</keyword>
<accession>A0A7W2TX67</accession>
<dbReference type="EMBL" id="JACFXU010000014">
    <property type="protein sequence ID" value="MBA6413596.1"/>
    <property type="molecule type" value="Genomic_DNA"/>
</dbReference>